<evidence type="ECO:0000259" key="1">
    <source>
        <dbReference type="Pfam" id="PF06985"/>
    </source>
</evidence>
<sequence length="736" mass="84176">MSNEPSINTGASVQLCTNCEKIALKDDCPAFQVVHDEHGKPHHVFTAPDTWMETDFQGEDKFPDLPGLLESSLQGCTFCAFFKEILSSDQALAVFNRDIHPAPLDSPIPIRYQVSFAWNCTNTNEDQYLVLQASFPSENVNLDLFCTIQALDECRELASWLSLSAPTHDSYANQETVEWMRSRLDHCCENHSCGADLLEREYLPDRLLDVQKDIPKLVLRDDITVSCQKTPNYLALSYCWGTNEDASHQPKLTKDTLQQFQTGIDEQHLSVVHRDAVFVAKALSIPYLWIDSLCILQDDDDRIDWQRQCEQMDKIYGCAHVTLLAAASGSCRQSFLRRSHGVQTIIPFRSAIQSTQNGLLHIELRKVTTVPTDNGKIQTLFDDIFFSRLSRRGWAYQERILSRRKILFGEWNFHYMCPTANQSLKGSERMGPYERSPGQIKQQLSKGYNYGEWVEIFELASMFGGQSFTYPEDILPALSGLARLVQNDAHDVYLAGHWAQDLFRSLAWRRPLLTHTPKEVHFRRTFGPGPYTVPSWSILYKVFGDLDNPYQTGPSDVKSEMESCVGQVALVGTDPFGAIKNAHLEIRSRCFQNRIDQSIAIKQILYATWKNRWSVVIDWDSRRFYCGICLDYHLRVADINQNPKMWRWVLLGSVQIQTILNTQTTSTDNDGEPERYPYGLLLLQVPDRREWYRAGVFEPNVAGFKKELELAGDPELELMTLGVFKEMSEIETITVI</sequence>
<gene>
    <name evidence="2" type="ORF">PFICI_01308</name>
</gene>
<dbReference type="EMBL" id="KI912109">
    <property type="protein sequence ID" value="ETS87480.1"/>
    <property type="molecule type" value="Genomic_DNA"/>
</dbReference>
<accession>W3XNF3</accession>
<feature type="domain" description="Heterokaryon incompatibility" evidence="1">
    <location>
        <begin position="233"/>
        <end position="398"/>
    </location>
</feature>
<keyword evidence="3" id="KW-1185">Reference proteome</keyword>
<dbReference type="eggNOG" id="ENOG502SS8J">
    <property type="taxonomic scope" value="Eukaryota"/>
</dbReference>
<dbReference type="Proteomes" id="UP000030651">
    <property type="component" value="Unassembled WGS sequence"/>
</dbReference>
<dbReference type="InterPro" id="IPR010730">
    <property type="entry name" value="HET"/>
</dbReference>
<dbReference type="HOGENOM" id="CLU_002639_9_0_1"/>
<evidence type="ECO:0000313" key="2">
    <source>
        <dbReference type="EMBL" id="ETS87480.1"/>
    </source>
</evidence>
<dbReference type="STRING" id="1229662.W3XNF3"/>
<dbReference type="GeneID" id="19266321"/>
<dbReference type="OMA" id="CKIEIST"/>
<proteinExistence type="predicted"/>
<dbReference type="Pfam" id="PF06985">
    <property type="entry name" value="HET"/>
    <property type="match status" value="1"/>
</dbReference>
<dbReference type="AlphaFoldDB" id="W3XNF3"/>
<dbReference type="KEGG" id="pfy:PFICI_01308"/>
<dbReference type="PANTHER" id="PTHR33112">
    <property type="entry name" value="DOMAIN PROTEIN, PUTATIVE-RELATED"/>
    <property type="match status" value="1"/>
</dbReference>
<dbReference type="OrthoDB" id="2958217at2759"/>
<evidence type="ECO:0000313" key="3">
    <source>
        <dbReference type="Proteomes" id="UP000030651"/>
    </source>
</evidence>
<organism evidence="2 3">
    <name type="scientific">Pestalotiopsis fici (strain W106-1 / CGMCC3.15140)</name>
    <dbReference type="NCBI Taxonomy" id="1229662"/>
    <lineage>
        <taxon>Eukaryota</taxon>
        <taxon>Fungi</taxon>
        <taxon>Dikarya</taxon>
        <taxon>Ascomycota</taxon>
        <taxon>Pezizomycotina</taxon>
        <taxon>Sordariomycetes</taxon>
        <taxon>Xylariomycetidae</taxon>
        <taxon>Amphisphaeriales</taxon>
        <taxon>Sporocadaceae</taxon>
        <taxon>Pestalotiopsis</taxon>
    </lineage>
</organism>
<dbReference type="InParanoid" id="W3XNF3"/>
<name>W3XNF3_PESFW</name>
<dbReference type="PANTHER" id="PTHR33112:SF16">
    <property type="entry name" value="HETEROKARYON INCOMPATIBILITY DOMAIN-CONTAINING PROTEIN"/>
    <property type="match status" value="1"/>
</dbReference>
<reference evidence="3" key="1">
    <citation type="journal article" date="2015" name="BMC Genomics">
        <title>Genomic and transcriptomic analysis of the endophytic fungus Pestalotiopsis fici reveals its lifestyle and high potential for synthesis of natural products.</title>
        <authorList>
            <person name="Wang X."/>
            <person name="Zhang X."/>
            <person name="Liu L."/>
            <person name="Xiang M."/>
            <person name="Wang W."/>
            <person name="Sun X."/>
            <person name="Che Y."/>
            <person name="Guo L."/>
            <person name="Liu G."/>
            <person name="Guo L."/>
            <person name="Wang C."/>
            <person name="Yin W.B."/>
            <person name="Stadler M."/>
            <person name="Zhang X."/>
            <person name="Liu X."/>
        </authorList>
    </citation>
    <scope>NUCLEOTIDE SEQUENCE [LARGE SCALE GENOMIC DNA]</scope>
    <source>
        <strain evidence="3">W106-1 / CGMCC3.15140</strain>
    </source>
</reference>
<protein>
    <recommendedName>
        <fullName evidence="1">Heterokaryon incompatibility domain-containing protein</fullName>
    </recommendedName>
</protein>
<dbReference type="RefSeq" id="XP_007828080.1">
    <property type="nucleotide sequence ID" value="XM_007829889.1"/>
</dbReference>